<dbReference type="EMBL" id="KV013346">
    <property type="protein sequence ID" value="KZV23900.1"/>
    <property type="molecule type" value="Genomic_DNA"/>
</dbReference>
<sequence>MWSYGFWGVTKAALSKATLELVSVAQDIEPISVVPAERSHAQKRKAPKRKLGLSVGSDDEIVAKEQVVENVVLQQEATTSVDDIDNIILRVIAETNQMESGVMEPEVAEKIATGTDIEEPVEPRSEDIIVEIYEESTSIEDLLQQIPGDALLPFVLAAEPTTIKFSNDISIPGVSDGDLYKASLPKIALADKGKAPLVEEGIVKGHPAREMVQLIFGDIEFLIQLREQVIDEVSAFFNSFSLRRLPVLTSLTDIAVKEEKVLTWDETDSVQIALQRRLYIVAKYRELLLWKFLGSHRESSVLDNLALHHRHKDIPSPIDNLRQGVQTDTAALSIEMHEFKKAVRAQNAFLTTDLADLRKEAKDLKAELSKDFDDKLAVIRNDLLEFRVETQGQLASLSTNLVELKAFVTKGRDDKKGEVSSSHGRGQPPPGDGGGSVSRSEPSRKRGSSGSRQKSWRYWLNE</sequence>
<keyword evidence="1" id="KW-0175">Coiled coil</keyword>
<accession>A0A2Z7ASP2</accession>
<evidence type="ECO:0000313" key="4">
    <source>
        <dbReference type="Proteomes" id="UP000250235"/>
    </source>
</evidence>
<dbReference type="GO" id="GO:0016301">
    <property type="term" value="F:kinase activity"/>
    <property type="evidence" value="ECO:0007669"/>
    <property type="project" value="UniProtKB-KW"/>
</dbReference>
<keyword evidence="4" id="KW-1185">Reference proteome</keyword>
<dbReference type="AlphaFoldDB" id="A0A2Z7ASP2"/>
<proteinExistence type="predicted"/>
<protein>
    <submittedName>
        <fullName evidence="3">Receptor-like protein kinase</fullName>
    </submittedName>
</protein>
<evidence type="ECO:0000256" key="1">
    <source>
        <dbReference type="SAM" id="Coils"/>
    </source>
</evidence>
<feature type="region of interest" description="Disordered" evidence="2">
    <location>
        <begin position="412"/>
        <end position="462"/>
    </location>
</feature>
<dbReference type="Proteomes" id="UP000250235">
    <property type="component" value="Unassembled WGS sequence"/>
</dbReference>
<reference evidence="3 4" key="1">
    <citation type="journal article" date="2015" name="Proc. Natl. Acad. Sci. U.S.A.">
        <title>The resurrection genome of Boea hygrometrica: A blueprint for survival of dehydration.</title>
        <authorList>
            <person name="Xiao L."/>
            <person name="Yang G."/>
            <person name="Zhang L."/>
            <person name="Yang X."/>
            <person name="Zhao S."/>
            <person name="Ji Z."/>
            <person name="Zhou Q."/>
            <person name="Hu M."/>
            <person name="Wang Y."/>
            <person name="Chen M."/>
            <person name="Xu Y."/>
            <person name="Jin H."/>
            <person name="Xiao X."/>
            <person name="Hu G."/>
            <person name="Bao F."/>
            <person name="Hu Y."/>
            <person name="Wan P."/>
            <person name="Li L."/>
            <person name="Deng X."/>
            <person name="Kuang T."/>
            <person name="Xiang C."/>
            <person name="Zhu J.K."/>
            <person name="Oliver M.J."/>
            <person name="He Y."/>
        </authorList>
    </citation>
    <scope>NUCLEOTIDE SEQUENCE [LARGE SCALE GENOMIC DNA]</scope>
    <source>
        <strain evidence="4">cv. XS01</strain>
    </source>
</reference>
<keyword evidence="3" id="KW-0675">Receptor</keyword>
<name>A0A2Z7ASP2_9LAMI</name>
<evidence type="ECO:0000313" key="3">
    <source>
        <dbReference type="EMBL" id="KZV23900.1"/>
    </source>
</evidence>
<evidence type="ECO:0000256" key="2">
    <source>
        <dbReference type="SAM" id="MobiDB-lite"/>
    </source>
</evidence>
<feature type="coiled-coil region" evidence="1">
    <location>
        <begin position="340"/>
        <end position="374"/>
    </location>
</feature>
<keyword evidence="3" id="KW-0808">Transferase</keyword>
<keyword evidence="3" id="KW-0418">Kinase</keyword>
<gene>
    <name evidence="3" type="ORF">F511_29994</name>
</gene>
<feature type="compositionally biased region" description="Low complexity" evidence="2">
    <location>
        <begin position="448"/>
        <end position="462"/>
    </location>
</feature>
<organism evidence="3 4">
    <name type="scientific">Dorcoceras hygrometricum</name>
    <dbReference type="NCBI Taxonomy" id="472368"/>
    <lineage>
        <taxon>Eukaryota</taxon>
        <taxon>Viridiplantae</taxon>
        <taxon>Streptophyta</taxon>
        <taxon>Embryophyta</taxon>
        <taxon>Tracheophyta</taxon>
        <taxon>Spermatophyta</taxon>
        <taxon>Magnoliopsida</taxon>
        <taxon>eudicotyledons</taxon>
        <taxon>Gunneridae</taxon>
        <taxon>Pentapetalae</taxon>
        <taxon>asterids</taxon>
        <taxon>lamiids</taxon>
        <taxon>Lamiales</taxon>
        <taxon>Gesneriaceae</taxon>
        <taxon>Didymocarpoideae</taxon>
        <taxon>Trichosporeae</taxon>
        <taxon>Loxocarpinae</taxon>
        <taxon>Dorcoceras</taxon>
    </lineage>
</organism>